<name>Q83H17_TROWT</name>
<dbReference type="InterPro" id="IPR036097">
    <property type="entry name" value="HisK_dim/P_sf"/>
</dbReference>
<dbReference type="EMBL" id="AE014184">
    <property type="protein sequence ID" value="AAO44143.1"/>
    <property type="molecule type" value="Genomic_DNA"/>
</dbReference>
<dbReference type="HOGENOM" id="CLU_000445_89_6_11"/>
<dbReference type="InterPro" id="IPR036890">
    <property type="entry name" value="HATPase_C_sf"/>
</dbReference>
<dbReference type="GO" id="GO:0005886">
    <property type="term" value="C:plasma membrane"/>
    <property type="evidence" value="ECO:0007669"/>
    <property type="project" value="UniProtKB-SubCell"/>
</dbReference>
<keyword evidence="7 12" id="KW-0812">Transmembrane</keyword>
<evidence type="ECO:0000256" key="2">
    <source>
        <dbReference type="ARBA" id="ARBA00001968"/>
    </source>
</evidence>
<dbReference type="Pfam" id="PF00512">
    <property type="entry name" value="HisKA"/>
    <property type="match status" value="1"/>
</dbReference>
<dbReference type="InterPro" id="IPR003660">
    <property type="entry name" value="HAMP_dom"/>
</dbReference>
<keyword evidence="16" id="KW-1185">Reference proteome</keyword>
<feature type="domain" description="Histidine kinase" evidence="13">
    <location>
        <begin position="256"/>
        <end position="470"/>
    </location>
</feature>
<keyword evidence="9 12" id="KW-1133">Transmembrane helix</keyword>
<evidence type="ECO:0000259" key="13">
    <source>
        <dbReference type="PROSITE" id="PS50109"/>
    </source>
</evidence>
<keyword evidence="5" id="KW-0597">Phosphoprotein</keyword>
<dbReference type="Pfam" id="PF00672">
    <property type="entry name" value="HAMP"/>
    <property type="match status" value="1"/>
</dbReference>
<dbReference type="EC" id="2.7.13.3" evidence="4"/>
<dbReference type="CDD" id="cd00082">
    <property type="entry name" value="HisKA"/>
    <property type="match status" value="1"/>
</dbReference>
<dbReference type="SUPFAM" id="SSF47384">
    <property type="entry name" value="Homodimeric domain of signal transducing histidine kinase"/>
    <property type="match status" value="1"/>
</dbReference>
<dbReference type="InterPro" id="IPR005467">
    <property type="entry name" value="His_kinase_dom"/>
</dbReference>
<feature type="domain" description="HAMP" evidence="14">
    <location>
        <begin position="188"/>
        <end position="241"/>
    </location>
</feature>
<dbReference type="GO" id="GO:0005509">
    <property type="term" value="F:calcium ion binding"/>
    <property type="evidence" value="ECO:0007669"/>
    <property type="project" value="UniProtKB-ARBA"/>
</dbReference>
<dbReference type="CDD" id="cd06225">
    <property type="entry name" value="HAMP"/>
    <property type="match status" value="1"/>
</dbReference>
<dbReference type="STRING" id="203267.TWT_046"/>
<dbReference type="OrthoDB" id="9786919at2"/>
<dbReference type="GeneID" id="67387825"/>
<evidence type="ECO:0000256" key="7">
    <source>
        <dbReference type="ARBA" id="ARBA00022692"/>
    </source>
</evidence>
<gene>
    <name evidence="15" type="ordered locus">TWT_046</name>
</gene>
<dbReference type="PRINTS" id="PR00344">
    <property type="entry name" value="BCTRLSENSOR"/>
</dbReference>
<dbReference type="SUPFAM" id="SSF158472">
    <property type="entry name" value="HAMP domain-like"/>
    <property type="match status" value="1"/>
</dbReference>
<dbReference type="GO" id="GO:0000155">
    <property type="term" value="F:phosphorelay sensor kinase activity"/>
    <property type="evidence" value="ECO:0007669"/>
    <property type="project" value="InterPro"/>
</dbReference>
<organism evidence="15 16">
    <name type="scientific">Tropheryma whipplei (strain Twist)</name>
    <name type="common">Whipple's bacillus</name>
    <dbReference type="NCBI Taxonomy" id="203267"/>
    <lineage>
        <taxon>Bacteria</taxon>
        <taxon>Bacillati</taxon>
        <taxon>Actinomycetota</taxon>
        <taxon>Actinomycetes</taxon>
        <taxon>Micrococcales</taxon>
        <taxon>Tropherymataceae</taxon>
        <taxon>Tropheryma</taxon>
    </lineage>
</organism>
<dbReference type="FunFam" id="3.30.565.10:FF:000006">
    <property type="entry name" value="Sensor histidine kinase WalK"/>
    <property type="match status" value="1"/>
</dbReference>
<dbReference type="Gene3D" id="1.10.287.130">
    <property type="match status" value="1"/>
</dbReference>
<dbReference type="SMART" id="SM00387">
    <property type="entry name" value="HATPase_c"/>
    <property type="match status" value="1"/>
</dbReference>
<dbReference type="KEGG" id="twh:TWT_046"/>
<evidence type="ECO:0000256" key="3">
    <source>
        <dbReference type="ARBA" id="ARBA00004236"/>
    </source>
</evidence>
<evidence type="ECO:0000313" key="16">
    <source>
        <dbReference type="Proteomes" id="UP000002200"/>
    </source>
</evidence>
<reference evidence="15 16" key="1">
    <citation type="journal article" date="2003" name="Genome Res.">
        <title>Tropheryma whipplei twist: a human pathogenic Actinobacteria with a reduced genome.</title>
        <authorList>
            <person name="Raoult D."/>
            <person name="Ogata H."/>
            <person name="Audic S."/>
            <person name="Robert C."/>
            <person name="Suhre K."/>
            <person name="Drancourt M."/>
            <person name="Claverie J.-M."/>
        </authorList>
    </citation>
    <scope>NUCLEOTIDE SEQUENCE [LARGE SCALE GENOMIC DNA]</scope>
    <source>
        <strain evidence="15 16">Twist</strain>
    </source>
</reference>
<evidence type="ECO:0000259" key="14">
    <source>
        <dbReference type="PROSITE" id="PS50885"/>
    </source>
</evidence>
<evidence type="ECO:0000256" key="12">
    <source>
        <dbReference type="SAM" id="Phobius"/>
    </source>
</evidence>
<evidence type="ECO:0000256" key="4">
    <source>
        <dbReference type="ARBA" id="ARBA00012438"/>
    </source>
</evidence>
<evidence type="ECO:0000256" key="11">
    <source>
        <dbReference type="ARBA" id="ARBA00023136"/>
    </source>
</evidence>
<dbReference type="eggNOG" id="COG2205">
    <property type="taxonomic scope" value="Bacteria"/>
</dbReference>
<dbReference type="Pfam" id="PF02518">
    <property type="entry name" value="HATPase_c"/>
    <property type="match status" value="1"/>
</dbReference>
<dbReference type="InterPro" id="IPR003594">
    <property type="entry name" value="HATPase_dom"/>
</dbReference>
<dbReference type="Proteomes" id="UP000002200">
    <property type="component" value="Chromosome"/>
</dbReference>
<dbReference type="InterPro" id="IPR004358">
    <property type="entry name" value="Sig_transdc_His_kin-like_C"/>
</dbReference>
<evidence type="ECO:0000256" key="10">
    <source>
        <dbReference type="ARBA" id="ARBA00023012"/>
    </source>
</evidence>
<dbReference type="Gene3D" id="3.30.565.10">
    <property type="entry name" value="Histidine kinase-like ATPase, C-terminal domain"/>
    <property type="match status" value="1"/>
</dbReference>
<dbReference type="PROSITE" id="PS50885">
    <property type="entry name" value="HAMP"/>
    <property type="match status" value="1"/>
</dbReference>
<dbReference type="PROSITE" id="PS50109">
    <property type="entry name" value="HIS_KIN"/>
    <property type="match status" value="1"/>
</dbReference>
<dbReference type="PANTHER" id="PTHR45436">
    <property type="entry name" value="SENSOR HISTIDINE KINASE YKOH"/>
    <property type="match status" value="1"/>
</dbReference>
<comment type="subcellular location">
    <subcellularLocation>
        <location evidence="3">Cell membrane</location>
    </subcellularLocation>
</comment>
<sequence>MSAKFPSKLYRLVARSSIKSKVVTLVALVLAFSFTAVGIGTTLVIKNEMIKTIDEQLIHISGTFPLFESSFEVFSPGRASYKAHIYKFDGTLIWPIGENPSIEFDRKIDITLYNEKGNTPFTLHSISRQKKYRMLLQPLETGSGQEILAYYLPQSGTENTANFYQRSYIWFSLAVFAIAAYIVYLITAHTLSPLYALEKTARAFARGDYSRRIRSEYVSAEILNLNKSLNSMLDSLEKALGERDKTLGEMKQFLADASHELRTPLVSLRGYAELYRIGALKGKEDIDNAIERIEKEAIRMGTMVEDLLSLTRLEKATDLVPVDVKYLVQESVIDMNVLEKTRKITTGIPKRQSCMILGNENMLRRLLANLINNALHYTPPGSPIEIVLRTDKTDVVIDVRDHGPGVPRQLHDKVFKRFWRSDASRARNSGGVGLGLSIVASIVKVHKGTIEILRTRGGGATFRTRIPKLVNKHRSGSSSHSLTR</sequence>
<keyword evidence="8 15" id="KW-0418">Kinase</keyword>
<evidence type="ECO:0000256" key="5">
    <source>
        <dbReference type="ARBA" id="ARBA00022553"/>
    </source>
</evidence>
<protein>
    <recommendedName>
        <fullName evidence="4">histidine kinase</fullName>
        <ecNumber evidence="4">2.7.13.3</ecNumber>
    </recommendedName>
</protein>
<dbReference type="FunFam" id="1.10.287.130:FF:000001">
    <property type="entry name" value="Two-component sensor histidine kinase"/>
    <property type="match status" value="1"/>
</dbReference>
<dbReference type="InterPro" id="IPR003661">
    <property type="entry name" value="HisK_dim/P_dom"/>
</dbReference>
<keyword evidence="11 12" id="KW-0472">Membrane</keyword>
<dbReference type="RefSeq" id="WP_011102310.1">
    <property type="nucleotide sequence ID" value="NC_004572.3"/>
</dbReference>
<evidence type="ECO:0000313" key="15">
    <source>
        <dbReference type="EMBL" id="AAO44143.1"/>
    </source>
</evidence>
<dbReference type="SUPFAM" id="SSF55874">
    <property type="entry name" value="ATPase domain of HSP90 chaperone/DNA topoisomerase II/histidine kinase"/>
    <property type="match status" value="1"/>
</dbReference>
<evidence type="ECO:0000256" key="1">
    <source>
        <dbReference type="ARBA" id="ARBA00000085"/>
    </source>
</evidence>
<dbReference type="SMART" id="SM00388">
    <property type="entry name" value="HisKA"/>
    <property type="match status" value="1"/>
</dbReference>
<keyword evidence="10" id="KW-0902">Two-component regulatory system</keyword>
<dbReference type="InterPro" id="IPR050428">
    <property type="entry name" value="TCS_sensor_his_kinase"/>
</dbReference>
<feature type="transmembrane region" description="Helical" evidence="12">
    <location>
        <begin position="168"/>
        <end position="187"/>
    </location>
</feature>
<dbReference type="eggNOG" id="COG2770">
    <property type="taxonomic scope" value="Bacteria"/>
</dbReference>
<dbReference type="PANTHER" id="PTHR45436:SF5">
    <property type="entry name" value="SENSOR HISTIDINE KINASE TRCS"/>
    <property type="match status" value="1"/>
</dbReference>
<accession>Q83H17</accession>
<dbReference type="SMART" id="SM00304">
    <property type="entry name" value="HAMP"/>
    <property type="match status" value="1"/>
</dbReference>
<dbReference type="CDD" id="cd00075">
    <property type="entry name" value="HATPase"/>
    <property type="match status" value="1"/>
</dbReference>
<dbReference type="Gene3D" id="6.10.340.10">
    <property type="match status" value="1"/>
</dbReference>
<dbReference type="AlphaFoldDB" id="Q83H17"/>
<comment type="catalytic activity">
    <reaction evidence="1">
        <text>ATP + protein L-histidine = ADP + protein N-phospho-L-histidine.</text>
        <dbReference type="EC" id="2.7.13.3"/>
    </reaction>
</comment>
<evidence type="ECO:0000256" key="9">
    <source>
        <dbReference type="ARBA" id="ARBA00022989"/>
    </source>
</evidence>
<evidence type="ECO:0000256" key="8">
    <source>
        <dbReference type="ARBA" id="ARBA00022777"/>
    </source>
</evidence>
<evidence type="ECO:0000256" key="6">
    <source>
        <dbReference type="ARBA" id="ARBA00022679"/>
    </source>
</evidence>
<comment type="cofactor">
    <cofactor evidence="2">
        <name>a divalent metal cation</name>
        <dbReference type="ChEBI" id="CHEBI:60240"/>
    </cofactor>
</comment>
<keyword evidence="6" id="KW-0808">Transferase</keyword>
<proteinExistence type="predicted"/>